<reference evidence="2" key="1">
    <citation type="journal article" date="2021" name="Proc. Natl. Acad. Sci. U.S.A.">
        <title>A Catalog of Tens of Thousands of Viruses from Human Metagenomes Reveals Hidden Associations with Chronic Diseases.</title>
        <authorList>
            <person name="Tisza M.J."/>
            <person name="Buck C.B."/>
        </authorList>
    </citation>
    <scope>NUCLEOTIDE SEQUENCE</scope>
    <source>
        <strain evidence="2">CtEEM24</strain>
    </source>
</reference>
<accession>A0A8S5LYN6</accession>
<name>A0A8S5LYN6_9CAUD</name>
<keyword evidence="1" id="KW-1133">Transmembrane helix</keyword>
<organism evidence="2">
    <name type="scientific">Siphoviridae sp. ctEEM24</name>
    <dbReference type="NCBI Taxonomy" id="2826203"/>
    <lineage>
        <taxon>Viruses</taxon>
        <taxon>Duplodnaviria</taxon>
        <taxon>Heunggongvirae</taxon>
        <taxon>Uroviricota</taxon>
        <taxon>Caudoviricetes</taxon>
    </lineage>
</organism>
<proteinExistence type="predicted"/>
<feature type="transmembrane region" description="Helical" evidence="1">
    <location>
        <begin position="6"/>
        <end position="22"/>
    </location>
</feature>
<dbReference type="EMBL" id="BK014773">
    <property type="protein sequence ID" value="DAD75094.1"/>
    <property type="molecule type" value="Genomic_DNA"/>
</dbReference>
<evidence type="ECO:0000256" key="1">
    <source>
        <dbReference type="SAM" id="Phobius"/>
    </source>
</evidence>
<protein>
    <submittedName>
        <fullName evidence="2">Neurensin</fullName>
    </submittedName>
</protein>
<sequence>MEIIGIIVFCGGIICAAALLLNRPECEKDPREDQEQMEYLEAWKKKHERTDKEK</sequence>
<keyword evidence="1" id="KW-0812">Transmembrane</keyword>
<keyword evidence="1" id="KW-0472">Membrane</keyword>
<evidence type="ECO:0000313" key="2">
    <source>
        <dbReference type="EMBL" id="DAD75094.1"/>
    </source>
</evidence>